<dbReference type="PANTHER" id="PTHR43719">
    <property type="entry name" value="TWO-COMPONENT HISTIDINE KINASE"/>
    <property type="match status" value="1"/>
</dbReference>
<evidence type="ECO:0000256" key="2">
    <source>
        <dbReference type="ARBA" id="ARBA00012438"/>
    </source>
</evidence>
<dbReference type="PROSITE" id="PS50109">
    <property type="entry name" value="HIS_KIN"/>
    <property type="match status" value="1"/>
</dbReference>
<dbReference type="Gramene" id="QL11p005400:mrna">
    <property type="protein sequence ID" value="QL11p005400:mrna"/>
    <property type="gene ID" value="QL11p005400"/>
</dbReference>
<dbReference type="SMART" id="SM00388">
    <property type="entry name" value="HisKA"/>
    <property type="match status" value="1"/>
</dbReference>
<dbReference type="OMA" id="MYQRSQN"/>
<name>A0A7N2MUL9_QUELO</name>
<comment type="catalytic activity">
    <reaction evidence="1">
        <text>ATP + protein L-histidine = ADP + protein N-phospho-L-histidine.</text>
        <dbReference type="EC" id="2.7.13.3"/>
    </reaction>
</comment>
<dbReference type="EC" id="2.7.13.3" evidence="2"/>
<organism evidence="7 8">
    <name type="scientific">Quercus lobata</name>
    <name type="common">Valley oak</name>
    <dbReference type="NCBI Taxonomy" id="97700"/>
    <lineage>
        <taxon>Eukaryota</taxon>
        <taxon>Viridiplantae</taxon>
        <taxon>Streptophyta</taxon>
        <taxon>Embryophyta</taxon>
        <taxon>Tracheophyta</taxon>
        <taxon>Spermatophyta</taxon>
        <taxon>Magnoliopsida</taxon>
        <taxon>eudicotyledons</taxon>
        <taxon>Gunneridae</taxon>
        <taxon>Pentapetalae</taxon>
        <taxon>rosids</taxon>
        <taxon>fabids</taxon>
        <taxon>Fagales</taxon>
        <taxon>Fagaceae</taxon>
        <taxon>Quercus</taxon>
    </lineage>
</organism>
<dbReference type="AlphaFoldDB" id="A0A7N2MUL9"/>
<protein>
    <recommendedName>
        <fullName evidence="2">histidine kinase</fullName>
        <ecNumber evidence="2">2.7.13.3</ecNumber>
    </recommendedName>
</protein>
<feature type="domain" description="Histidine kinase" evidence="6">
    <location>
        <begin position="78"/>
        <end position="172"/>
    </location>
</feature>
<dbReference type="Proteomes" id="UP000594261">
    <property type="component" value="Chromosome 11"/>
</dbReference>
<dbReference type="InterPro" id="IPR036097">
    <property type="entry name" value="HisK_dim/P_sf"/>
</dbReference>
<keyword evidence="5" id="KW-0472">Membrane</keyword>
<reference evidence="7 8" key="1">
    <citation type="journal article" date="2016" name="G3 (Bethesda)">
        <title>First Draft Assembly and Annotation of the Genome of a California Endemic Oak Quercus lobata Nee (Fagaceae).</title>
        <authorList>
            <person name="Sork V.L."/>
            <person name="Fitz-Gibbon S.T."/>
            <person name="Puiu D."/>
            <person name="Crepeau M."/>
            <person name="Gugger P.F."/>
            <person name="Sherman R."/>
            <person name="Stevens K."/>
            <person name="Langley C.H."/>
            <person name="Pellegrini M."/>
            <person name="Salzberg S.L."/>
        </authorList>
    </citation>
    <scope>NUCLEOTIDE SEQUENCE [LARGE SCALE GENOMIC DNA]</scope>
    <source>
        <strain evidence="7 8">cv. SW786</strain>
    </source>
</reference>
<dbReference type="FunFam" id="1.10.287.130:FF:000015">
    <property type="entry name" value="Histidine kinase 4"/>
    <property type="match status" value="1"/>
</dbReference>
<evidence type="ECO:0000256" key="1">
    <source>
        <dbReference type="ARBA" id="ARBA00000085"/>
    </source>
</evidence>
<keyword evidence="4" id="KW-0675">Receptor</keyword>
<sequence length="216" mass="23976">MYQRSQNLSFASFKLKPPLPWTAIDASVGLLVITLLVGHIFYAAINRIAKVEEACRIMTKLKVRAEAADVAKTQFLATVSHEIRTPMNGVLGMLQMLMDTDLNPNQLDYAQTAHASGKDLIALINEVLDQAKIESGRLELEAVPFDLRAVLDNVLSLLSGKSNKKGIEVKLSYFLSTPLLYSFAVVADISSYTNLNVGVPLGERSWLFMFPIKYRK</sequence>
<keyword evidence="8" id="KW-1185">Reference proteome</keyword>
<proteinExistence type="predicted"/>
<dbReference type="InParanoid" id="A0A7N2MUL9"/>
<evidence type="ECO:0000259" key="6">
    <source>
        <dbReference type="PROSITE" id="PS50109"/>
    </source>
</evidence>
<accession>A0A7N2MUL9</accession>
<dbReference type="GO" id="GO:0005634">
    <property type="term" value="C:nucleus"/>
    <property type="evidence" value="ECO:0007669"/>
    <property type="project" value="TreeGrafter"/>
</dbReference>
<dbReference type="Pfam" id="PF00512">
    <property type="entry name" value="HisKA"/>
    <property type="match status" value="1"/>
</dbReference>
<keyword evidence="5" id="KW-0812">Transmembrane</keyword>
<evidence type="ECO:0000313" key="7">
    <source>
        <dbReference type="EnsemblPlants" id="QL11p005400:mrna"/>
    </source>
</evidence>
<feature type="transmembrane region" description="Helical" evidence="5">
    <location>
        <begin position="21"/>
        <end position="45"/>
    </location>
</feature>
<dbReference type="EMBL" id="LRBV02000011">
    <property type="status" value="NOT_ANNOTATED_CDS"/>
    <property type="molecule type" value="Genomic_DNA"/>
</dbReference>
<dbReference type="InterPro" id="IPR005467">
    <property type="entry name" value="His_kinase_dom"/>
</dbReference>
<dbReference type="SUPFAM" id="SSF47384">
    <property type="entry name" value="Homodimeric domain of signal transducing histidine kinase"/>
    <property type="match status" value="1"/>
</dbReference>
<evidence type="ECO:0000256" key="4">
    <source>
        <dbReference type="ARBA" id="ARBA00023170"/>
    </source>
</evidence>
<dbReference type="CDD" id="cd00082">
    <property type="entry name" value="HisKA"/>
    <property type="match status" value="1"/>
</dbReference>
<reference evidence="7" key="2">
    <citation type="submission" date="2021-01" db="UniProtKB">
        <authorList>
            <consortium name="EnsemblPlants"/>
        </authorList>
    </citation>
    <scope>IDENTIFICATION</scope>
</reference>
<keyword evidence="3" id="KW-0597">Phosphoprotein</keyword>
<dbReference type="PANTHER" id="PTHR43719:SF35">
    <property type="entry name" value="HISTIDINE KINASE 2"/>
    <property type="match status" value="1"/>
</dbReference>
<keyword evidence="5" id="KW-1133">Transmembrane helix</keyword>
<dbReference type="EnsemblPlants" id="QL11p005400:mrna">
    <property type="protein sequence ID" value="QL11p005400:mrna"/>
    <property type="gene ID" value="QL11p005400"/>
</dbReference>
<dbReference type="GO" id="GO:0000155">
    <property type="term" value="F:phosphorelay sensor kinase activity"/>
    <property type="evidence" value="ECO:0007669"/>
    <property type="project" value="InterPro"/>
</dbReference>
<evidence type="ECO:0000313" key="8">
    <source>
        <dbReference type="Proteomes" id="UP000594261"/>
    </source>
</evidence>
<evidence type="ECO:0000256" key="3">
    <source>
        <dbReference type="ARBA" id="ARBA00022553"/>
    </source>
</evidence>
<dbReference type="Gene3D" id="1.10.287.130">
    <property type="match status" value="1"/>
</dbReference>
<evidence type="ECO:0000256" key="5">
    <source>
        <dbReference type="SAM" id="Phobius"/>
    </source>
</evidence>
<dbReference type="InterPro" id="IPR050956">
    <property type="entry name" value="2C_system_His_kinase"/>
</dbReference>
<dbReference type="InterPro" id="IPR003661">
    <property type="entry name" value="HisK_dim/P_dom"/>
</dbReference>